<accession>D8KAC0</accession>
<dbReference type="KEGG" id="nwa:Nwat_0470"/>
<dbReference type="OrthoDB" id="7062720at2"/>
<dbReference type="HOGENOM" id="CLU_082698_0_0_6"/>
<dbReference type="InterPro" id="IPR025641">
    <property type="entry name" value="DUF4340"/>
</dbReference>
<dbReference type="STRING" id="105559.Nwat_0470"/>
<dbReference type="AlphaFoldDB" id="D8KAC0"/>
<dbReference type="EMBL" id="CP002086">
    <property type="protein sequence ID" value="ADJ27435.1"/>
    <property type="molecule type" value="Genomic_DNA"/>
</dbReference>
<dbReference type="Proteomes" id="UP000000393">
    <property type="component" value="Chromosome"/>
</dbReference>
<reference evidence="2 3" key="1">
    <citation type="submission" date="2010-06" db="EMBL/GenBank/DDBJ databases">
        <title>Complete sequence of chromosome of Nitrosococcus watsoni C-113.</title>
        <authorList>
            <consortium name="US DOE Joint Genome Institute"/>
            <person name="Lucas S."/>
            <person name="Copeland A."/>
            <person name="Lapidus A."/>
            <person name="Cheng J.-F."/>
            <person name="Bruce D."/>
            <person name="Goodwin L."/>
            <person name="Pitluck S."/>
            <person name="Malfatti S.A."/>
            <person name="Chain P.S.G."/>
            <person name="Land M."/>
            <person name="Hauser L."/>
            <person name="Kyrpides N."/>
            <person name="Ivanova N."/>
            <person name="Cambell M.A."/>
            <person name="Heidelberg J.F."/>
            <person name="Klotz M.G."/>
            <person name="Woyke T."/>
        </authorList>
    </citation>
    <scope>NUCLEOTIDE SEQUENCE [LARGE SCALE GENOMIC DNA]</scope>
    <source>
        <strain evidence="2 3">C-113</strain>
    </source>
</reference>
<protein>
    <recommendedName>
        <fullName evidence="1">DUF4340 domain-containing protein</fullName>
    </recommendedName>
</protein>
<evidence type="ECO:0000313" key="2">
    <source>
        <dbReference type="EMBL" id="ADJ27435.1"/>
    </source>
</evidence>
<dbReference type="Pfam" id="PF14238">
    <property type="entry name" value="DUF4340"/>
    <property type="match status" value="1"/>
</dbReference>
<evidence type="ECO:0000313" key="3">
    <source>
        <dbReference type="Proteomes" id="UP000000393"/>
    </source>
</evidence>
<dbReference type="eggNOG" id="ENOG5032XPU">
    <property type="taxonomic scope" value="Bacteria"/>
</dbReference>
<keyword evidence="3" id="KW-1185">Reference proteome</keyword>
<gene>
    <name evidence="2" type="ordered locus">Nwat_0470</name>
</gene>
<dbReference type="RefSeq" id="WP_013219544.1">
    <property type="nucleotide sequence ID" value="NC_014315.1"/>
</dbReference>
<organism evidence="2 3">
    <name type="scientific">Nitrosococcus watsoni (strain C-113)</name>
    <dbReference type="NCBI Taxonomy" id="105559"/>
    <lineage>
        <taxon>Bacteria</taxon>
        <taxon>Pseudomonadati</taxon>
        <taxon>Pseudomonadota</taxon>
        <taxon>Gammaproteobacteria</taxon>
        <taxon>Chromatiales</taxon>
        <taxon>Chromatiaceae</taxon>
        <taxon>Nitrosococcus</taxon>
    </lineage>
</organism>
<sequence length="294" mass="32600">MNTRTLLNFALLAIAGLLAWAVFYEPGIKPEPVLSPLTSINAERIQTIRLAHKSRQAIQLERKQGNWFVTAPIQAPANTPMVETLLSIAKTPSYSHYPVQNINLSNLNLEPPEARLTLDGLALAFGTTEPLHQRRYVLVKDRVHLISDNAFQAVASGTADFVDPALFPGDYAITELRLPQVTIEAGNPKVSPKRTIVLRRTQETWSAEGTNGKPTSEAIAKLVKAWQQHTAQQVELKGNRATLVTIEVQREGVPPIQLELLATLPRLILARSDFGVEYHLSVSAWNTLFQLPRN</sequence>
<proteinExistence type="predicted"/>
<name>D8KAC0_NITWC</name>
<evidence type="ECO:0000259" key="1">
    <source>
        <dbReference type="Pfam" id="PF14238"/>
    </source>
</evidence>
<feature type="domain" description="DUF4340" evidence="1">
    <location>
        <begin position="67"/>
        <end position="235"/>
    </location>
</feature>